<comment type="similarity">
    <text evidence="1">Belongs to the GatC family.</text>
</comment>
<keyword evidence="1" id="KW-0547">Nucleotide-binding</keyword>
<dbReference type="PATRIC" id="fig|1088868.3.peg.429"/>
<keyword evidence="1" id="KW-0648">Protein biosynthesis</keyword>
<dbReference type="HAMAP" id="MF_00122">
    <property type="entry name" value="GatC"/>
    <property type="match status" value="1"/>
</dbReference>
<evidence type="ECO:0000313" key="3">
    <source>
        <dbReference type="Proteomes" id="UP000005939"/>
    </source>
</evidence>
<dbReference type="RefSeq" id="WP_008853418.1">
    <property type="nucleotide sequence ID" value="NZ_AGFR01000003.1"/>
</dbReference>
<dbReference type="AlphaFoldDB" id="G6EYA8"/>
<keyword evidence="1" id="KW-0436">Ligase</keyword>
<dbReference type="Proteomes" id="UP000005939">
    <property type="component" value="Unassembled WGS sequence"/>
</dbReference>
<accession>G6EYA8</accession>
<dbReference type="Pfam" id="PF02686">
    <property type="entry name" value="GatC"/>
    <property type="match status" value="1"/>
</dbReference>
<dbReference type="GO" id="GO:0006412">
    <property type="term" value="P:translation"/>
    <property type="evidence" value="ECO:0007669"/>
    <property type="project" value="UniProtKB-UniRule"/>
</dbReference>
<keyword evidence="2" id="KW-0808">Transferase</keyword>
<dbReference type="PANTHER" id="PTHR15004:SF0">
    <property type="entry name" value="GLUTAMYL-TRNA(GLN) AMIDOTRANSFERASE SUBUNIT C, MITOCHONDRIAL"/>
    <property type="match status" value="1"/>
</dbReference>
<comment type="catalytic activity">
    <reaction evidence="1">
        <text>L-aspartyl-tRNA(Asn) + L-glutamine + ATP + H2O = L-asparaginyl-tRNA(Asn) + L-glutamate + ADP + phosphate + 2 H(+)</text>
        <dbReference type="Rhea" id="RHEA:14513"/>
        <dbReference type="Rhea" id="RHEA-COMP:9674"/>
        <dbReference type="Rhea" id="RHEA-COMP:9677"/>
        <dbReference type="ChEBI" id="CHEBI:15377"/>
        <dbReference type="ChEBI" id="CHEBI:15378"/>
        <dbReference type="ChEBI" id="CHEBI:29985"/>
        <dbReference type="ChEBI" id="CHEBI:30616"/>
        <dbReference type="ChEBI" id="CHEBI:43474"/>
        <dbReference type="ChEBI" id="CHEBI:58359"/>
        <dbReference type="ChEBI" id="CHEBI:78515"/>
        <dbReference type="ChEBI" id="CHEBI:78516"/>
        <dbReference type="ChEBI" id="CHEBI:456216"/>
    </reaction>
</comment>
<proteinExistence type="inferred from homology"/>
<dbReference type="GO" id="GO:0005524">
    <property type="term" value="F:ATP binding"/>
    <property type="evidence" value="ECO:0007669"/>
    <property type="project" value="UniProtKB-KW"/>
</dbReference>
<dbReference type="STRING" id="1088868.CIN_04280"/>
<dbReference type="eggNOG" id="COG0721">
    <property type="taxonomic scope" value="Bacteria"/>
</dbReference>
<dbReference type="EC" id="6.3.5.-" evidence="1"/>
<comment type="subunit">
    <text evidence="1">Heterotrimer of A, B and C subunits.</text>
</comment>
<organism evidence="2 3">
    <name type="scientific">Commensalibacter intestini A911</name>
    <dbReference type="NCBI Taxonomy" id="1088868"/>
    <lineage>
        <taxon>Bacteria</taxon>
        <taxon>Pseudomonadati</taxon>
        <taxon>Pseudomonadota</taxon>
        <taxon>Alphaproteobacteria</taxon>
        <taxon>Acetobacterales</taxon>
        <taxon>Acetobacteraceae</taxon>
    </lineage>
</organism>
<dbReference type="GO" id="GO:0070681">
    <property type="term" value="P:glutaminyl-tRNAGln biosynthesis via transamidation"/>
    <property type="evidence" value="ECO:0007669"/>
    <property type="project" value="TreeGrafter"/>
</dbReference>
<dbReference type="Gene3D" id="1.10.20.60">
    <property type="entry name" value="Glu-tRNAGln amidotransferase C subunit, N-terminal domain"/>
    <property type="match status" value="1"/>
</dbReference>
<evidence type="ECO:0000256" key="1">
    <source>
        <dbReference type="HAMAP-Rule" id="MF_00122"/>
    </source>
</evidence>
<dbReference type="EMBL" id="AGFR01000003">
    <property type="protein sequence ID" value="EHD14496.1"/>
    <property type="molecule type" value="Genomic_DNA"/>
</dbReference>
<comment type="function">
    <text evidence="1">Allows the formation of correctly charged Asn-tRNA(Asn) or Gln-tRNA(Gln) through the transamidation of misacylated Asp-tRNA(Asn) or Glu-tRNA(Gln) in organisms which lack either or both of asparaginyl-tRNA or glutaminyl-tRNA synthetases. The reaction takes place in the presence of glutamine and ATP through an activated phospho-Asp-tRNA(Asn) or phospho-Glu-tRNA(Gln).</text>
</comment>
<dbReference type="GO" id="GO:0006450">
    <property type="term" value="P:regulation of translational fidelity"/>
    <property type="evidence" value="ECO:0007669"/>
    <property type="project" value="InterPro"/>
</dbReference>
<comment type="catalytic activity">
    <reaction evidence="1">
        <text>L-glutamyl-tRNA(Gln) + L-glutamine + ATP + H2O = L-glutaminyl-tRNA(Gln) + L-glutamate + ADP + phosphate + H(+)</text>
        <dbReference type="Rhea" id="RHEA:17521"/>
        <dbReference type="Rhea" id="RHEA-COMP:9681"/>
        <dbReference type="Rhea" id="RHEA-COMP:9684"/>
        <dbReference type="ChEBI" id="CHEBI:15377"/>
        <dbReference type="ChEBI" id="CHEBI:15378"/>
        <dbReference type="ChEBI" id="CHEBI:29985"/>
        <dbReference type="ChEBI" id="CHEBI:30616"/>
        <dbReference type="ChEBI" id="CHEBI:43474"/>
        <dbReference type="ChEBI" id="CHEBI:58359"/>
        <dbReference type="ChEBI" id="CHEBI:78520"/>
        <dbReference type="ChEBI" id="CHEBI:78521"/>
        <dbReference type="ChEBI" id="CHEBI:456216"/>
    </reaction>
</comment>
<dbReference type="GO" id="GO:0050566">
    <property type="term" value="F:asparaginyl-tRNA synthase (glutamine-hydrolyzing) activity"/>
    <property type="evidence" value="ECO:0007669"/>
    <property type="project" value="RHEA"/>
</dbReference>
<dbReference type="NCBIfam" id="TIGR00135">
    <property type="entry name" value="gatC"/>
    <property type="match status" value="1"/>
</dbReference>
<dbReference type="GO" id="GO:0050567">
    <property type="term" value="F:glutaminyl-tRNA synthase (glutamine-hydrolyzing) activity"/>
    <property type="evidence" value="ECO:0007669"/>
    <property type="project" value="UniProtKB-UniRule"/>
</dbReference>
<dbReference type="InterPro" id="IPR003837">
    <property type="entry name" value="GatC"/>
</dbReference>
<keyword evidence="1" id="KW-0067">ATP-binding</keyword>
<dbReference type="InterPro" id="IPR036113">
    <property type="entry name" value="Asp/Glu-ADT_sf_sub_c"/>
</dbReference>
<dbReference type="GO" id="GO:0016740">
    <property type="term" value="F:transferase activity"/>
    <property type="evidence" value="ECO:0007669"/>
    <property type="project" value="UniProtKB-KW"/>
</dbReference>
<dbReference type="OrthoDB" id="9794326at2"/>
<sequence>MEVELTDKKQDSVLDKKIVQRVAKLSSLAVKEDELATYAADIGGIINWMEQLNEVDITNVQPMVGTEIAQLRLREDVVTDGECKEDVLSNAPERIADFYAVPKVVE</sequence>
<evidence type="ECO:0000313" key="2">
    <source>
        <dbReference type="EMBL" id="EHD14496.1"/>
    </source>
</evidence>
<name>G6EYA8_9PROT</name>
<gene>
    <name evidence="1" type="primary">gatC</name>
    <name evidence="2" type="ORF">CIN_04280</name>
</gene>
<comment type="caution">
    <text evidence="2">The sequence shown here is derived from an EMBL/GenBank/DDBJ whole genome shotgun (WGS) entry which is preliminary data.</text>
</comment>
<protein>
    <recommendedName>
        <fullName evidence="1">Aspartyl/glutamyl-tRNA(Asn/Gln) amidotransferase subunit C</fullName>
        <shortName evidence="1">Asp/Glu-ADT subunit C</shortName>
        <ecNumber evidence="1">6.3.5.-</ecNumber>
    </recommendedName>
</protein>
<dbReference type="SUPFAM" id="SSF141000">
    <property type="entry name" value="Glu-tRNAGln amidotransferase C subunit"/>
    <property type="match status" value="1"/>
</dbReference>
<reference evidence="2 3" key="1">
    <citation type="submission" date="2011-10" db="EMBL/GenBank/DDBJ databases">
        <title>Genome Sequence of Commensalibacter intestini A911, isolated from Drosophila gut.</title>
        <authorList>
            <person name="Lee W.-J."/>
            <person name="Kim E.-K."/>
        </authorList>
    </citation>
    <scope>NUCLEOTIDE SEQUENCE [LARGE SCALE GENOMIC DNA]</scope>
    <source>
        <strain evidence="2 3">A911</strain>
    </source>
</reference>
<dbReference type="PANTHER" id="PTHR15004">
    <property type="entry name" value="GLUTAMYL-TRNA(GLN) AMIDOTRANSFERASE SUBUNIT C, MITOCHONDRIAL"/>
    <property type="match status" value="1"/>
</dbReference>